<sequence>MECGESTSEDLKCSTNFFLLEASADSHEFVNSKIHQENSAHEIEDDAESSNYETRDYLRNLEEVYFEEDNDELISSSNDEEEQNDGDGHKCSIKAEACKGFVEEKDVSSSSRAIDVEDDEMERNRLFWQTCFEVDFLSLRMVIGLMIGTFNLIKKPSNQVTFANVEAILQYSVSSECLDIVCCFMDLKDTKDPPKYITYPVTDLLVLRYASQSESHQQVVIPLMALRGSFMRSLIATVRASTSRSSPSINRVRTPPISAPRSNMRRFSFTTPRTLGALGCTQSFLPLHNVVAGTRLTSHLTVNVRACCELYHGRNGKDG</sequence>
<dbReference type="PANTHER" id="PTHR33156">
    <property type="entry name" value="OS02G0230000 PROTEIN"/>
    <property type="match status" value="1"/>
</dbReference>
<comment type="caution">
    <text evidence="1">The sequence shown here is derived from an EMBL/GenBank/DDBJ whole genome shotgun (WGS) entry which is preliminary data.</text>
</comment>
<dbReference type="STRING" id="33114.A0A2G2XMX2"/>
<proteinExistence type="predicted"/>
<gene>
    <name evidence="1" type="ORF">CQW23_01206</name>
</gene>
<protein>
    <submittedName>
        <fullName evidence="1">Uncharacterized protein</fullName>
    </submittedName>
</protein>
<dbReference type="Proteomes" id="UP000224567">
    <property type="component" value="Unassembled WGS sequence"/>
</dbReference>
<reference evidence="2" key="2">
    <citation type="journal article" date="2017" name="J. Anim. Genet.">
        <title>Multiple reference genome sequences of hot pepper reveal the massive evolution of plant disease resistance genes by retroduplication.</title>
        <authorList>
            <person name="Kim S."/>
            <person name="Park J."/>
            <person name="Yeom S.-I."/>
            <person name="Kim Y.-M."/>
            <person name="Seo E."/>
            <person name="Kim K.-T."/>
            <person name="Kim M.-S."/>
            <person name="Lee J.M."/>
            <person name="Cheong K."/>
            <person name="Shin H.-S."/>
            <person name="Kim S.-B."/>
            <person name="Han K."/>
            <person name="Lee J."/>
            <person name="Park M."/>
            <person name="Lee H.-A."/>
            <person name="Lee H.-Y."/>
            <person name="Lee Y."/>
            <person name="Oh S."/>
            <person name="Lee J.H."/>
            <person name="Choi E."/>
            <person name="Choi E."/>
            <person name="Lee S.E."/>
            <person name="Jeon J."/>
            <person name="Kim H."/>
            <person name="Choi G."/>
            <person name="Song H."/>
            <person name="Lee J."/>
            <person name="Lee S.-C."/>
            <person name="Kwon J.-K."/>
            <person name="Lee H.-Y."/>
            <person name="Koo N."/>
            <person name="Hong Y."/>
            <person name="Kim R.W."/>
            <person name="Kang W.-H."/>
            <person name="Huh J.H."/>
            <person name="Kang B.-C."/>
            <person name="Yang T.-J."/>
            <person name="Lee Y.-H."/>
            <person name="Bennetzen J.L."/>
            <person name="Choi D."/>
        </authorList>
    </citation>
    <scope>NUCLEOTIDE SEQUENCE [LARGE SCALE GENOMIC DNA]</scope>
    <source>
        <strain evidence="2">cv. PBC81</strain>
    </source>
</reference>
<name>A0A2G2XMX2_CAPBA</name>
<organism evidence="1 2">
    <name type="scientific">Capsicum baccatum</name>
    <name type="common">Peruvian pepper</name>
    <dbReference type="NCBI Taxonomy" id="33114"/>
    <lineage>
        <taxon>Eukaryota</taxon>
        <taxon>Viridiplantae</taxon>
        <taxon>Streptophyta</taxon>
        <taxon>Embryophyta</taxon>
        <taxon>Tracheophyta</taxon>
        <taxon>Spermatophyta</taxon>
        <taxon>Magnoliopsida</taxon>
        <taxon>eudicotyledons</taxon>
        <taxon>Gunneridae</taxon>
        <taxon>Pentapetalae</taxon>
        <taxon>asterids</taxon>
        <taxon>lamiids</taxon>
        <taxon>Solanales</taxon>
        <taxon>Solanaceae</taxon>
        <taxon>Solanoideae</taxon>
        <taxon>Capsiceae</taxon>
        <taxon>Capsicum</taxon>
    </lineage>
</organism>
<reference evidence="1 2" key="1">
    <citation type="journal article" date="2017" name="Genome Biol.">
        <title>New reference genome sequences of hot pepper reveal the massive evolution of plant disease-resistance genes by retroduplication.</title>
        <authorList>
            <person name="Kim S."/>
            <person name="Park J."/>
            <person name="Yeom S.I."/>
            <person name="Kim Y.M."/>
            <person name="Seo E."/>
            <person name="Kim K.T."/>
            <person name="Kim M.S."/>
            <person name="Lee J.M."/>
            <person name="Cheong K."/>
            <person name="Shin H.S."/>
            <person name="Kim S.B."/>
            <person name="Han K."/>
            <person name="Lee J."/>
            <person name="Park M."/>
            <person name="Lee H.A."/>
            <person name="Lee H.Y."/>
            <person name="Lee Y."/>
            <person name="Oh S."/>
            <person name="Lee J.H."/>
            <person name="Choi E."/>
            <person name="Choi E."/>
            <person name="Lee S.E."/>
            <person name="Jeon J."/>
            <person name="Kim H."/>
            <person name="Choi G."/>
            <person name="Song H."/>
            <person name="Lee J."/>
            <person name="Lee S.C."/>
            <person name="Kwon J.K."/>
            <person name="Lee H.Y."/>
            <person name="Koo N."/>
            <person name="Hong Y."/>
            <person name="Kim R.W."/>
            <person name="Kang W.H."/>
            <person name="Huh J.H."/>
            <person name="Kang B.C."/>
            <person name="Yang T.J."/>
            <person name="Lee Y.H."/>
            <person name="Bennetzen J.L."/>
            <person name="Choi D."/>
        </authorList>
    </citation>
    <scope>NUCLEOTIDE SEQUENCE [LARGE SCALE GENOMIC DNA]</scope>
    <source>
        <strain evidence="2">cv. PBC81</strain>
    </source>
</reference>
<evidence type="ECO:0000313" key="2">
    <source>
        <dbReference type="Proteomes" id="UP000224567"/>
    </source>
</evidence>
<dbReference type="PANTHER" id="PTHR33156:SF26">
    <property type="entry name" value="OS12G0592200 PROTEIN"/>
    <property type="match status" value="1"/>
</dbReference>
<keyword evidence="2" id="KW-1185">Reference proteome</keyword>
<evidence type="ECO:0000313" key="1">
    <source>
        <dbReference type="EMBL" id="PHT58843.1"/>
    </source>
</evidence>
<dbReference type="AlphaFoldDB" id="A0A2G2XMX2"/>
<dbReference type="InterPro" id="IPR043459">
    <property type="entry name" value="NFD6/NOXY2-like"/>
</dbReference>
<dbReference type="EMBL" id="MLFT02000001">
    <property type="protein sequence ID" value="PHT58843.1"/>
    <property type="molecule type" value="Genomic_DNA"/>
</dbReference>
<accession>A0A2G2XMX2</accession>
<dbReference type="OrthoDB" id="1929591at2759"/>